<feature type="region of interest" description="Disordered" evidence="1">
    <location>
        <begin position="170"/>
        <end position="203"/>
    </location>
</feature>
<dbReference type="AlphaFoldDB" id="A0A3B0XWQ1"/>
<proteinExistence type="predicted"/>
<dbReference type="EMBL" id="UOFJ01000279">
    <property type="protein sequence ID" value="VAW67562.1"/>
    <property type="molecule type" value="Genomic_DNA"/>
</dbReference>
<evidence type="ECO:0000256" key="1">
    <source>
        <dbReference type="SAM" id="MobiDB-lite"/>
    </source>
</evidence>
<gene>
    <name evidence="2" type="ORF">MNBD_GAMMA10-3204</name>
</gene>
<evidence type="ECO:0000313" key="2">
    <source>
        <dbReference type="EMBL" id="VAW67562.1"/>
    </source>
</evidence>
<sequence length="203" mass="20730">MSGELFEVAFSGQVAEGSDMAQVKAKVAAMFKADAAKLEQLFCGKRVVIKKNIDQAMANKYKAALNNAGAVCEVKSLSTEQQAKTAPVEEKAPVKAPLKVTAAAAGVEPVKPVITRVPVSIPAGDIPPAPQTAPLGVSAEEISDLSASLAPVGSEMQTEHPSQVAAEIDVSGLDVAPVGSDLGQSKKGDAPAPPDTDGLSMLD</sequence>
<protein>
    <submittedName>
        <fullName evidence="2">Uncharacterized protein</fullName>
    </submittedName>
</protein>
<reference evidence="2" key="1">
    <citation type="submission" date="2018-06" db="EMBL/GenBank/DDBJ databases">
        <authorList>
            <person name="Zhirakovskaya E."/>
        </authorList>
    </citation>
    <scope>NUCLEOTIDE SEQUENCE</scope>
</reference>
<organism evidence="2">
    <name type="scientific">hydrothermal vent metagenome</name>
    <dbReference type="NCBI Taxonomy" id="652676"/>
    <lineage>
        <taxon>unclassified sequences</taxon>
        <taxon>metagenomes</taxon>
        <taxon>ecological metagenomes</taxon>
    </lineage>
</organism>
<name>A0A3B0XWQ1_9ZZZZ</name>
<accession>A0A3B0XWQ1</accession>